<reference evidence="1" key="1">
    <citation type="submission" date="2025-08" db="UniProtKB">
        <authorList>
            <consortium name="RefSeq"/>
        </authorList>
    </citation>
    <scope>IDENTIFICATION</scope>
</reference>
<dbReference type="InParanoid" id="A0A6P7GN29"/>
<evidence type="ECO:0000313" key="1">
    <source>
        <dbReference type="RefSeq" id="XP_028151301.1"/>
    </source>
</evidence>
<organism evidence="1">
    <name type="scientific">Diabrotica virgifera virgifera</name>
    <name type="common">western corn rootworm</name>
    <dbReference type="NCBI Taxonomy" id="50390"/>
    <lineage>
        <taxon>Eukaryota</taxon>
        <taxon>Metazoa</taxon>
        <taxon>Ecdysozoa</taxon>
        <taxon>Arthropoda</taxon>
        <taxon>Hexapoda</taxon>
        <taxon>Insecta</taxon>
        <taxon>Pterygota</taxon>
        <taxon>Neoptera</taxon>
        <taxon>Endopterygota</taxon>
        <taxon>Coleoptera</taxon>
        <taxon>Polyphaga</taxon>
        <taxon>Cucujiformia</taxon>
        <taxon>Chrysomeloidea</taxon>
        <taxon>Chrysomelidae</taxon>
        <taxon>Galerucinae</taxon>
        <taxon>Diabroticina</taxon>
        <taxon>Diabroticites</taxon>
        <taxon>Diabrotica</taxon>
    </lineage>
</organism>
<dbReference type="PROSITE" id="PS50096">
    <property type="entry name" value="IQ"/>
    <property type="match status" value="1"/>
</dbReference>
<name>A0A6P7GN29_DIAVI</name>
<dbReference type="AlphaFoldDB" id="A0A6P7GN29"/>
<proteinExistence type="predicted"/>
<gene>
    <name evidence="1" type="primary">LOC114344675</name>
</gene>
<sequence length="543" mass="61114">MLSQNMQEEAKLDAMQRHWQILRRGPSSSTAFFEEANETEDLLTLPLQNSHVDAQRGACVPLLKNLSCDLDTDSEFLDLHERCLTPKPSQVPEVEETPVKPSLKLDAAFLGDIPGQYTICAVEPHQLPVVGVYIDPRVVPGFKYRIRPLPEVGRPSTTNKCLFDNKALTLQSIGRGYARRFTFEADENQLNNNENYFWSDNRPEGYAFELELLSEGDKFTFFNPNGEAEGTVEVLSIEAPQIEIFSSLAKGVIDKKATVAFTGKVEYYETGVAKPVNLTGTVLSRKVKGRSSAEIVKITKVSINKHRCYLLPGIQKIHRRFTVRGKDINDVPTKYTMTGLESFEIPVVGTYVDSRIIPGFCYKVRPNDRKDHLFGGRALKLLSIGMGYAKRLTFQPDSLVEPDNYLWSDNHPDGLGLEPRAVHKGMEFIVKAGDIVLGEAQVFRDDLPQFEQHMEKIQTPSGVAIQKYIHVDVFCHIRLEATVGASIENDLHLMRISGLAVVRKEPRASEAHVIRVENVGFDSQLALLFTQTYMELTFVPKHY</sequence>
<protein>
    <submittedName>
        <fullName evidence="1">Uncharacterized protein LOC114344675</fullName>
    </submittedName>
</protein>
<accession>A0A6P7GN29</accession>
<dbReference type="RefSeq" id="XP_028151301.1">
    <property type="nucleotide sequence ID" value="XM_028295500.1"/>
</dbReference>